<dbReference type="SUPFAM" id="SSF117281">
    <property type="entry name" value="Kelch motif"/>
    <property type="match status" value="1"/>
</dbReference>
<dbReference type="InterPro" id="IPR015915">
    <property type="entry name" value="Kelch-typ_b-propeller"/>
</dbReference>
<organism evidence="5">
    <name type="scientific">Pyrodinium bahamense</name>
    <dbReference type="NCBI Taxonomy" id="73915"/>
    <lineage>
        <taxon>Eukaryota</taxon>
        <taxon>Sar</taxon>
        <taxon>Alveolata</taxon>
        <taxon>Dinophyceae</taxon>
        <taxon>Gonyaulacales</taxon>
        <taxon>Pyrocystaceae</taxon>
        <taxon>Pyrodinium</taxon>
    </lineage>
</organism>
<accession>A0A7S0A4F6</accession>
<proteinExistence type="predicted"/>
<feature type="domain" description="LicD/FKTN/FKRP nucleotidyltransferase" evidence="4">
    <location>
        <begin position="1090"/>
        <end position="1129"/>
    </location>
</feature>
<feature type="signal peptide" evidence="3">
    <location>
        <begin position="1"/>
        <end position="21"/>
    </location>
</feature>
<dbReference type="Gene3D" id="2.120.10.80">
    <property type="entry name" value="Kelch-type beta propeller"/>
    <property type="match status" value="1"/>
</dbReference>
<dbReference type="AlphaFoldDB" id="A0A7S0A4F6"/>
<dbReference type="PANTHER" id="PTHR13627">
    <property type="entry name" value="FUKUTIN RELATED PROTEIN"/>
    <property type="match status" value="1"/>
</dbReference>
<dbReference type="EMBL" id="HBEG01013334">
    <property type="protein sequence ID" value="CAD8352702.1"/>
    <property type="molecule type" value="Transcribed_RNA"/>
</dbReference>
<keyword evidence="2" id="KW-0812">Transmembrane</keyword>
<name>A0A7S0A4F6_9DINO</name>
<evidence type="ECO:0000256" key="3">
    <source>
        <dbReference type="SAM" id="SignalP"/>
    </source>
</evidence>
<feature type="region of interest" description="Disordered" evidence="1">
    <location>
        <begin position="376"/>
        <end position="438"/>
    </location>
</feature>
<evidence type="ECO:0000256" key="1">
    <source>
        <dbReference type="SAM" id="MobiDB-lite"/>
    </source>
</evidence>
<evidence type="ECO:0000256" key="2">
    <source>
        <dbReference type="SAM" id="Phobius"/>
    </source>
</evidence>
<gene>
    <name evidence="5" type="ORF">PBAH0796_LOCUS8069</name>
</gene>
<keyword evidence="2" id="KW-0472">Membrane</keyword>
<dbReference type="PANTHER" id="PTHR13627:SF31">
    <property type="entry name" value="RIBITOL 5-PHOSPHATE TRANSFERASE FKRP"/>
    <property type="match status" value="1"/>
</dbReference>
<dbReference type="Pfam" id="PF04991">
    <property type="entry name" value="LicD"/>
    <property type="match status" value="1"/>
</dbReference>
<evidence type="ECO:0000313" key="5">
    <source>
        <dbReference type="EMBL" id="CAD8352702.1"/>
    </source>
</evidence>
<dbReference type="InterPro" id="IPR052613">
    <property type="entry name" value="LicD_transferase"/>
</dbReference>
<feature type="chain" id="PRO_5031488234" description="LicD/FKTN/FKRP nucleotidyltransferase domain-containing protein" evidence="3">
    <location>
        <begin position="22"/>
        <end position="1249"/>
    </location>
</feature>
<dbReference type="GO" id="GO:0009100">
    <property type="term" value="P:glycoprotein metabolic process"/>
    <property type="evidence" value="ECO:0007669"/>
    <property type="project" value="UniProtKB-ARBA"/>
</dbReference>
<feature type="compositionally biased region" description="Gly residues" evidence="1">
    <location>
        <begin position="386"/>
        <end position="395"/>
    </location>
</feature>
<keyword evidence="3" id="KW-0732">Signal</keyword>
<sequence length="1249" mass="134191">MCQAVASWWLLSLLPASVCDGAASSGRDRERDPFAAVERDIWDRDRERDLLYGSSGYRDRDYGIYGGSYRDYYGSAYRDTYGGGRDFASERKDPSTEDECSRVEASGVPLADALRETAALLGNSSGSVQVAPEWHHLLAFFAGERHRRFLLAHCPQAVVLAALLQAELGAAGATLGAEAAEDLSELLASAPALRAPYRAPPQWTGAPWEPLLHAAQQRTGVVLFPISEQQFQVEYVSAANWSIHPRRRCAGRRDLGNLQATPLATCLAKCTAHPLCKSATFWHWQPGGFGFEQRCFLSSSCTATLATAEGADGAVLFEKRGGQSPREAALMRRTVVVPGGAPWAPRCGHRLLATPAGDGVQLWLLGGVGVDPFSNASTGRNAQGDEGAGWSGGYAGVDSGDPGARGGARVGARGASGTDTDDGKTGSRAWSRKNKQSNSSASSVVEAYLSRHVELNGELPPLRSLPYGRLADVWRSDDLGSTWNLITSEAPWGRRAFFGAVPVLEGQALLVFGGVQEPMLADVEANGGASSPTSAALAREYMNDVWCAQLTAGSATWKQLAQAPWTPRAAFQALSRAHTAASEPGRENDEVLILGGRLADGTLVSDVWAATVRAHALPIVIEWRQLTARAPWAPRTDFAASAASTASDIWILGGCDQAGRALMDVWWSSDGQGWRELLRRAPWGPRVGAAAVTLGMPGSPIMLFGGFAYPDSAFGPVHADAFEDAPLWASATWVSRDGVQWQPLNVTRMSWAPNAMHAALVSAPCGGNRSGACAYAAGGLTHEGYYDNSVHRLLVSGSSVATLQAQRAGAVGAEVPARLFTALPRDVSLVACVGFVVLGTVVVIALRPRYVPVHRSGIAASGAQEQSAPLTPLDPRIRCALGVLAFVCIFGMVLAAYLLMAFAHLSRELRQLQTESPKCRVDGESTDILLEKLGLRRLTEQRDQFETLLRLASREPQFSYSSFGGYHDYWRGSGRAGDGYGAGASRGFDRGYGLDGGYYGGYGSYGYGSYGEDAAVLEAEAGSRVSAAARERELALLPTTQGLSCRSPRCDRNATTCAAAAGRSLTTPFGCCSDYMLLMLGDVTEWLVQQNIPYFITYGTLLGALRDGEILPYTQDMDIVVDRTHWPQLQRGLEAAEFFGGRRYLFGVDQWEERVSRICADWEGFAASTIGGPDGDRLSRGTEFHLDVYASDWWQITDLHLIDCIEPLGSAVVPIHGRNFSAPARPRACIEKLYGVDWRTPKHALSGVN</sequence>
<dbReference type="InterPro" id="IPR007074">
    <property type="entry name" value="LicD/FKTN/FKRP_NTP_transf"/>
</dbReference>
<evidence type="ECO:0000259" key="4">
    <source>
        <dbReference type="Pfam" id="PF04991"/>
    </source>
</evidence>
<protein>
    <recommendedName>
        <fullName evidence="4">LicD/FKTN/FKRP nucleotidyltransferase domain-containing protein</fullName>
    </recommendedName>
</protein>
<feature type="transmembrane region" description="Helical" evidence="2">
    <location>
        <begin position="827"/>
        <end position="846"/>
    </location>
</feature>
<keyword evidence="2" id="KW-1133">Transmembrane helix</keyword>
<reference evidence="5" key="1">
    <citation type="submission" date="2021-01" db="EMBL/GenBank/DDBJ databases">
        <authorList>
            <person name="Corre E."/>
            <person name="Pelletier E."/>
            <person name="Niang G."/>
            <person name="Scheremetjew M."/>
            <person name="Finn R."/>
            <person name="Kale V."/>
            <person name="Holt S."/>
            <person name="Cochrane G."/>
            <person name="Meng A."/>
            <person name="Brown T."/>
            <person name="Cohen L."/>
        </authorList>
    </citation>
    <scope>NUCLEOTIDE SEQUENCE</scope>
    <source>
        <strain evidence="5">Pbaha01</strain>
    </source>
</reference>
<feature type="transmembrane region" description="Helical" evidence="2">
    <location>
        <begin position="879"/>
        <end position="903"/>
    </location>
</feature>